<feature type="domain" description="OmpR/PhoB-type" evidence="9">
    <location>
        <begin position="124"/>
        <end position="224"/>
    </location>
</feature>
<evidence type="ECO:0000313" key="10">
    <source>
        <dbReference type="EMBL" id="RKR84555.1"/>
    </source>
</evidence>
<dbReference type="InterPro" id="IPR001789">
    <property type="entry name" value="Sig_transdc_resp-reg_receiver"/>
</dbReference>
<feature type="DNA-binding region" description="OmpR/PhoB-type" evidence="7">
    <location>
        <begin position="124"/>
        <end position="224"/>
    </location>
</feature>
<evidence type="ECO:0000256" key="7">
    <source>
        <dbReference type="PROSITE-ProRule" id="PRU01091"/>
    </source>
</evidence>
<dbReference type="EMBL" id="RBKU01000001">
    <property type="protein sequence ID" value="RKR84555.1"/>
    <property type="molecule type" value="Genomic_DNA"/>
</dbReference>
<accession>A0A495J6D9</accession>
<dbReference type="InterPro" id="IPR001867">
    <property type="entry name" value="OmpR/PhoB-type_DNA-bd"/>
</dbReference>
<dbReference type="AlphaFoldDB" id="A0A495J6D9"/>
<evidence type="ECO:0000259" key="9">
    <source>
        <dbReference type="PROSITE" id="PS51755"/>
    </source>
</evidence>
<dbReference type="CDD" id="cd00383">
    <property type="entry name" value="trans_reg_C"/>
    <property type="match status" value="1"/>
</dbReference>
<dbReference type="SMART" id="SM00862">
    <property type="entry name" value="Trans_reg_C"/>
    <property type="match status" value="1"/>
</dbReference>
<dbReference type="InterPro" id="IPR039420">
    <property type="entry name" value="WalR-like"/>
</dbReference>
<dbReference type="PANTHER" id="PTHR48111:SF22">
    <property type="entry name" value="REGULATOR OF RPOS"/>
    <property type="match status" value="1"/>
</dbReference>
<dbReference type="SUPFAM" id="SSF52172">
    <property type="entry name" value="CheY-like"/>
    <property type="match status" value="1"/>
</dbReference>
<dbReference type="Gene3D" id="6.10.250.690">
    <property type="match status" value="1"/>
</dbReference>
<dbReference type="OrthoDB" id="9790442at2"/>
<keyword evidence="2" id="KW-0902">Two-component regulatory system</keyword>
<keyword evidence="1 6" id="KW-0597">Phosphoprotein</keyword>
<dbReference type="GO" id="GO:0006355">
    <property type="term" value="P:regulation of DNA-templated transcription"/>
    <property type="evidence" value="ECO:0007669"/>
    <property type="project" value="InterPro"/>
</dbReference>
<evidence type="ECO:0000256" key="5">
    <source>
        <dbReference type="ARBA" id="ARBA00023163"/>
    </source>
</evidence>
<keyword evidence="3" id="KW-0805">Transcription regulation</keyword>
<dbReference type="SMART" id="SM00448">
    <property type="entry name" value="REC"/>
    <property type="match status" value="1"/>
</dbReference>
<evidence type="ECO:0000256" key="3">
    <source>
        <dbReference type="ARBA" id="ARBA00023015"/>
    </source>
</evidence>
<organism evidence="10 11">
    <name type="scientific">Mucilaginibacter gracilis</name>
    <dbReference type="NCBI Taxonomy" id="423350"/>
    <lineage>
        <taxon>Bacteria</taxon>
        <taxon>Pseudomonadati</taxon>
        <taxon>Bacteroidota</taxon>
        <taxon>Sphingobacteriia</taxon>
        <taxon>Sphingobacteriales</taxon>
        <taxon>Sphingobacteriaceae</taxon>
        <taxon>Mucilaginibacter</taxon>
    </lineage>
</organism>
<dbReference type="Pfam" id="PF00486">
    <property type="entry name" value="Trans_reg_C"/>
    <property type="match status" value="1"/>
</dbReference>
<keyword evidence="11" id="KW-1185">Reference proteome</keyword>
<dbReference type="GO" id="GO:0032993">
    <property type="term" value="C:protein-DNA complex"/>
    <property type="evidence" value="ECO:0007669"/>
    <property type="project" value="TreeGrafter"/>
</dbReference>
<dbReference type="Gene3D" id="3.40.50.2300">
    <property type="match status" value="1"/>
</dbReference>
<evidence type="ECO:0000256" key="2">
    <source>
        <dbReference type="ARBA" id="ARBA00023012"/>
    </source>
</evidence>
<evidence type="ECO:0000256" key="6">
    <source>
        <dbReference type="PROSITE-ProRule" id="PRU00169"/>
    </source>
</evidence>
<proteinExistence type="predicted"/>
<dbReference type="Gene3D" id="1.10.10.10">
    <property type="entry name" value="Winged helix-like DNA-binding domain superfamily/Winged helix DNA-binding domain"/>
    <property type="match status" value="1"/>
</dbReference>
<evidence type="ECO:0000313" key="11">
    <source>
        <dbReference type="Proteomes" id="UP000268007"/>
    </source>
</evidence>
<name>A0A495J6D9_9SPHI</name>
<protein>
    <submittedName>
        <fullName evidence="10">DNA-binding response OmpR family regulator</fullName>
    </submittedName>
</protein>
<dbReference type="PANTHER" id="PTHR48111">
    <property type="entry name" value="REGULATOR OF RPOS"/>
    <property type="match status" value="1"/>
</dbReference>
<dbReference type="GO" id="GO:0000976">
    <property type="term" value="F:transcription cis-regulatory region binding"/>
    <property type="evidence" value="ECO:0007669"/>
    <property type="project" value="TreeGrafter"/>
</dbReference>
<evidence type="ECO:0000256" key="1">
    <source>
        <dbReference type="ARBA" id="ARBA00022553"/>
    </source>
</evidence>
<dbReference type="InterPro" id="IPR011006">
    <property type="entry name" value="CheY-like_superfamily"/>
</dbReference>
<reference evidence="10 11" key="1">
    <citation type="submission" date="2018-10" db="EMBL/GenBank/DDBJ databases">
        <title>Genomic Encyclopedia of Archaeal and Bacterial Type Strains, Phase II (KMG-II): from individual species to whole genera.</title>
        <authorList>
            <person name="Goeker M."/>
        </authorList>
    </citation>
    <scope>NUCLEOTIDE SEQUENCE [LARGE SCALE GENOMIC DNA]</scope>
    <source>
        <strain evidence="10 11">DSM 18602</strain>
    </source>
</reference>
<dbReference type="Pfam" id="PF00072">
    <property type="entry name" value="Response_reg"/>
    <property type="match status" value="1"/>
</dbReference>
<feature type="domain" description="Response regulatory" evidence="8">
    <location>
        <begin position="2"/>
        <end position="116"/>
    </location>
</feature>
<dbReference type="Proteomes" id="UP000268007">
    <property type="component" value="Unassembled WGS sequence"/>
</dbReference>
<evidence type="ECO:0000259" key="8">
    <source>
        <dbReference type="PROSITE" id="PS50110"/>
    </source>
</evidence>
<dbReference type="PROSITE" id="PS51755">
    <property type="entry name" value="OMPR_PHOB"/>
    <property type="match status" value="1"/>
</dbReference>
<gene>
    <name evidence="10" type="ORF">BDD43_4797</name>
</gene>
<keyword evidence="5" id="KW-0804">Transcription</keyword>
<feature type="modified residue" description="4-aspartylphosphate" evidence="6">
    <location>
        <position position="51"/>
    </location>
</feature>
<dbReference type="GO" id="GO:0005829">
    <property type="term" value="C:cytosol"/>
    <property type="evidence" value="ECO:0007669"/>
    <property type="project" value="TreeGrafter"/>
</dbReference>
<dbReference type="InterPro" id="IPR036388">
    <property type="entry name" value="WH-like_DNA-bd_sf"/>
</dbReference>
<keyword evidence="4 7" id="KW-0238">DNA-binding</keyword>
<dbReference type="PROSITE" id="PS50110">
    <property type="entry name" value="RESPONSE_REGULATORY"/>
    <property type="match status" value="1"/>
</dbReference>
<dbReference type="RefSeq" id="WP_121200260.1">
    <property type="nucleotide sequence ID" value="NZ_RBKU01000001.1"/>
</dbReference>
<comment type="caution">
    <text evidence="10">The sequence shown here is derived from an EMBL/GenBank/DDBJ whole genome shotgun (WGS) entry which is preliminary data.</text>
</comment>
<evidence type="ECO:0000256" key="4">
    <source>
        <dbReference type="ARBA" id="ARBA00023125"/>
    </source>
</evidence>
<sequence length="225" mass="25668">MKILIIEDEKALNENIASYFSGDGNICESCSNLKDAIAKLHLYNYDCILLDIGLPDGEGFAVLDFLKLHKKEESVLIISARNSVDDKIRGLNIGADDYLTKPFHLAELKARVMAIFRRKNLAVSNHLIFNEISIDLLGRVIEVNKMPVNVTRKEYDMLIYFIANKGKVISKTAIAEHLWGDEMDMHDNFDFIYTHIKNLRKKLLEANAKDYMKSVYGIGYKFSAE</sequence>
<dbReference type="GO" id="GO:0000156">
    <property type="term" value="F:phosphorelay response regulator activity"/>
    <property type="evidence" value="ECO:0007669"/>
    <property type="project" value="TreeGrafter"/>
</dbReference>